<dbReference type="STRING" id="1002526.SAMN05216578_10693"/>
<dbReference type="EMBL" id="FOYD01000006">
    <property type="protein sequence ID" value="SFQ84285.1"/>
    <property type="molecule type" value="Genomic_DNA"/>
</dbReference>
<protein>
    <submittedName>
        <fullName evidence="4">Uncharacterized protein YjiK</fullName>
    </submittedName>
</protein>
<dbReference type="SUPFAM" id="SSF50956">
    <property type="entry name" value="Thermostable phytase (3-phytase)"/>
    <property type="match status" value="1"/>
</dbReference>
<gene>
    <name evidence="4" type="ORF">SAMN05216578_10693</name>
</gene>
<keyword evidence="3" id="KW-0472">Membrane</keyword>
<dbReference type="CDD" id="cd09971">
    <property type="entry name" value="SdiA-regulated"/>
    <property type="match status" value="1"/>
</dbReference>
<comment type="subcellular location">
    <subcellularLocation>
        <location evidence="1">Cell membrane</location>
    </subcellularLocation>
</comment>
<evidence type="ECO:0000256" key="1">
    <source>
        <dbReference type="ARBA" id="ARBA00004236"/>
    </source>
</evidence>
<evidence type="ECO:0000313" key="5">
    <source>
        <dbReference type="Proteomes" id="UP000242815"/>
    </source>
</evidence>
<evidence type="ECO:0000313" key="4">
    <source>
        <dbReference type="EMBL" id="SFQ84285.1"/>
    </source>
</evidence>
<dbReference type="Proteomes" id="UP000242815">
    <property type="component" value="Unassembled WGS sequence"/>
</dbReference>
<evidence type="ECO:0000256" key="3">
    <source>
        <dbReference type="ARBA" id="ARBA00023136"/>
    </source>
</evidence>
<dbReference type="AlphaFoldDB" id="A0A1I6BTN4"/>
<dbReference type="RefSeq" id="WP_177197837.1">
    <property type="nucleotide sequence ID" value="NZ_FOYD01000006.1"/>
</dbReference>
<dbReference type="Pfam" id="PF06977">
    <property type="entry name" value="SdiA-regulated"/>
    <property type="match status" value="1"/>
</dbReference>
<organism evidence="4 5">
    <name type="scientific">Halopseudomonas formosensis</name>
    <dbReference type="NCBI Taxonomy" id="1002526"/>
    <lineage>
        <taxon>Bacteria</taxon>
        <taxon>Pseudomonadati</taxon>
        <taxon>Pseudomonadota</taxon>
        <taxon>Gammaproteobacteria</taxon>
        <taxon>Pseudomonadales</taxon>
        <taxon>Pseudomonadaceae</taxon>
        <taxon>Halopseudomonas</taxon>
    </lineage>
</organism>
<sequence length="299" mass="33403">MKRFLLLLAILLALAGLTLHQTQLPLYLWYQWQLAGRELPPQAVGLGGYRVDIDALVLEGVEDDLSALTYNAERDTLFALLNGDPYLLELSLDGEVLRRVHLTGLQDMEGLTHVGGNRYVVVEERRQRLHLIELPEAATELDLSQAPQLTVAMDEGDNKGFEGLSWDSERQQLLAVRERDPLRVLVIEGFVTGDSQQNISISEKTLFNQNTLQLRDLSSVVADETSGHLLLLSDESRMVVEYDQQGVPVSMLGLRRGSHGLARSIPQAEGLAIDSQRRVYIASEPNLFYRFVPEGSSQD</sequence>
<dbReference type="InterPro" id="IPR009722">
    <property type="entry name" value="YjiK/CarP"/>
</dbReference>
<evidence type="ECO:0000256" key="2">
    <source>
        <dbReference type="ARBA" id="ARBA00022475"/>
    </source>
</evidence>
<dbReference type="GO" id="GO:0005886">
    <property type="term" value="C:plasma membrane"/>
    <property type="evidence" value="ECO:0007669"/>
    <property type="project" value="UniProtKB-SubCell"/>
</dbReference>
<name>A0A1I6BTN4_9GAMM</name>
<keyword evidence="2" id="KW-1003">Cell membrane</keyword>
<accession>A0A1I6BTN4</accession>
<proteinExistence type="predicted"/>
<reference evidence="4 5" key="1">
    <citation type="submission" date="2016-10" db="EMBL/GenBank/DDBJ databases">
        <authorList>
            <person name="de Groot N.N."/>
        </authorList>
    </citation>
    <scope>NUCLEOTIDE SEQUENCE [LARGE SCALE GENOMIC DNA]</scope>
    <source>
        <strain evidence="4 5">JCM 18415</strain>
    </source>
</reference>